<feature type="compositionally biased region" description="Low complexity" evidence="1">
    <location>
        <begin position="12"/>
        <end position="29"/>
    </location>
</feature>
<feature type="region of interest" description="Disordered" evidence="1">
    <location>
        <begin position="1"/>
        <end position="40"/>
    </location>
</feature>
<evidence type="ECO:0000256" key="1">
    <source>
        <dbReference type="SAM" id="MobiDB-lite"/>
    </source>
</evidence>
<reference evidence="2" key="1">
    <citation type="submission" date="2015-04" db="EMBL/GenBank/DDBJ databases">
        <title>The genome sequence of the plant pathogenic Rhizarian Plasmodiophora brassicae reveals insights in its biotrophic life cycle and the origin of chitin synthesis.</title>
        <authorList>
            <person name="Schwelm A."/>
            <person name="Fogelqvist J."/>
            <person name="Knaust A."/>
            <person name="Julke S."/>
            <person name="Lilja T."/>
            <person name="Dhandapani V."/>
            <person name="Bonilla-Rosso G."/>
            <person name="Karlsson M."/>
            <person name="Shevchenko A."/>
            <person name="Choi S.R."/>
            <person name="Kim H.G."/>
            <person name="Park J.Y."/>
            <person name="Lim Y.P."/>
            <person name="Ludwig-Muller J."/>
            <person name="Dixelius C."/>
        </authorList>
    </citation>
    <scope>NUCLEOTIDE SEQUENCE</scope>
    <source>
        <tissue evidence="2">Potato root galls</tissue>
    </source>
</reference>
<evidence type="ECO:0008006" key="3">
    <source>
        <dbReference type="Google" id="ProtNLM"/>
    </source>
</evidence>
<dbReference type="AlphaFoldDB" id="A0A0H5QVG3"/>
<organism evidence="2">
    <name type="scientific">Spongospora subterranea</name>
    <dbReference type="NCBI Taxonomy" id="70186"/>
    <lineage>
        <taxon>Eukaryota</taxon>
        <taxon>Sar</taxon>
        <taxon>Rhizaria</taxon>
        <taxon>Endomyxa</taxon>
        <taxon>Phytomyxea</taxon>
        <taxon>Plasmodiophorida</taxon>
        <taxon>Plasmodiophoridae</taxon>
        <taxon>Spongospora</taxon>
    </lineage>
</organism>
<protein>
    <recommendedName>
        <fullName evidence="3">PIN domain-containing protein</fullName>
    </recommendedName>
</protein>
<proteinExistence type="predicted"/>
<accession>A0A0H5QVG3</accession>
<sequence length="153" mass="17470">MVWTSDDDGQSPRAIAQQLRLARRQAPIRQQEEDDDSGSQQLRIVQHQSIFSDDDDDDMTPIEVTRRLQIIRRQAPIRNDDDMQLEALSAPQYPGEWPQPQIHLVVDSNALIDHVDWIMAVKDVLVMSGVVFAICSVVINELDRLKCRVLLEG</sequence>
<dbReference type="EMBL" id="HACM01005536">
    <property type="protein sequence ID" value="CRZ05978.1"/>
    <property type="molecule type" value="Transcribed_RNA"/>
</dbReference>
<name>A0A0H5QVG3_9EUKA</name>
<dbReference type="Gene3D" id="3.40.50.1010">
    <property type="entry name" value="5'-nuclease"/>
    <property type="match status" value="1"/>
</dbReference>
<evidence type="ECO:0000313" key="2">
    <source>
        <dbReference type="EMBL" id="CRZ05978.1"/>
    </source>
</evidence>